<dbReference type="KEGG" id="mgel:G5B37_03515"/>
<evidence type="ECO:0000313" key="2">
    <source>
        <dbReference type="Proteomes" id="UP000505306"/>
    </source>
</evidence>
<accession>A0A6G6GJI4</accession>
<gene>
    <name evidence="1" type="ORF">G5B37_03515</name>
</gene>
<name>A0A6G6GJI4_9FLAO</name>
<dbReference type="EMBL" id="CP049057">
    <property type="protein sequence ID" value="QIE58660.1"/>
    <property type="molecule type" value="Genomic_DNA"/>
</dbReference>
<sequence>MRNTLLLLIFSLILSCKPSNSINTKADRKVDYEVVQVPIVQENDTIISNELRFYEITSALNSMQLMYDNFGKWDLTLAGRYQHNVPQLIWKNVDLIGNGNKYTISANGTETTSDFFTSFVILDQKGNDALTEKNESRNAIIDYLRLRMRKLGSAKEFYSIYRKK</sequence>
<keyword evidence="2" id="KW-1185">Reference proteome</keyword>
<proteinExistence type="predicted"/>
<dbReference type="AlphaFoldDB" id="A0A6G6GJI4"/>
<protein>
    <submittedName>
        <fullName evidence="1">Uncharacterized protein</fullName>
    </submittedName>
</protein>
<dbReference type="Proteomes" id="UP000505306">
    <property type="component" value="Chromosome"/>
</dbReference>
<dbReference type="RefSeq" id="WP_164678693.1">
    <property type="nucleotide sequence ID" value="NZ_CP049057.1"/>
</dbReference>
<dbReference type="PROSITE" id="PS51257">
    <property type="entry name" value="PROKAR_LIPOPROTEIN"/>
    <property type="match status" value="1"/>
</dbReference>
<reference evidence="1 2" key="1">
    <citation type="submission" date="2020-02" db="EMBL/GenBank/DDBJ databases">
        <title>Complete genome sequence of Flavobacteriaceae bacterium.</title>
        <authorList>
            <person name="Kim S.-J."/>
            <person name="Kim Y.-S."/>
            <person name="Kim K.-H."/>
        </authorList>
    </citation>
    <scope>NUCLEOTIDE SEQUENCE [LARGE SCALE GENOMIC DNA]</scope>
    <source>
        <strain evidence="1 2">RR4-40</strain>
    </source>
</reference>
<evidence type="ECO:0000313" key="1">
    <source>
        <dbReference type="EMBL" id="QIE58660.1"/>
    </source>
</evidence>
<organism evidence="1 2">
    <name type="scientific">Rasiella rasia</name>
    <dbReference type="NCBI Taxonomy" id="2744027"/>
    <lineage>
        <taxon>Bacteria</taxon>
        <taxon>Pseudomonadati</taxon>
        <taxon>Bacteroidota</taxon>
        <taxon>Flavobacteriia</taxon>
        <taxon>Flavobacteriales</taxon>
        <taxon>Flavobacteriaceae</taxon>
        <taxon>Rasiella</taxon>
    </lineage>
</organism>